<keyword evidence="1" id="KW-1133">Transmembrane helix</keyword>
<dbReference type="OrthoDB" id="3297477at2"/>
<name>A0A367Y2S9_9MICO</name>
<feature type="transmembrane region" description="Helical" evidence="1">
    <location>
        <begin position="92"/>
        <end position="115"/>
    </location>
</feature>
<reference evidence="2 3" key="1">
    <citation type="submission" date="2018-07" db="EMBL/GenBank/DDBJ databases">
        <title>Microbacterium endoborsara sp. nov., a novel actinobacterium isolated from Borszczowia aralocaspica.</title>
        <authorList>
            <person name="An D."/>
        </authorList>
    </citation>
    <scope>NUCLEOTIDE SEQUENCE [LARGE SCALE GENOMIC DNA]</scope>
    <source>
        <strain evidence="2 3">C1.15228</strain>
    </source>
</reference>
<feature type="transmembrane region" description="Helical" evidence="1">
    <location>
        <begin position="228"/>
        <end position="249"/>
    </location>
</feature>
<keyword evidence="1" id="KW-0472">Membrane</keyword>
<comment type="caution">
    <text evidence="2">The sequence shown here is derived from an EMBL/GenBank/DDBJ whole genome shotgun (WGS) entry which is preliminary data.</text>
</comment>
<evidence type="ECO:0000256" key="1">
    <source>
        <dbReference type="SAM" id="Phobius"/>
    </source>
</evidence>
<keyword evidence="1" id="KW-0812">Transmembrane</keyword>
<dbReference type="EMBL" id="QORO01000002">
    <property type="protein sequence ID" value="RCK60138.1"/>
    <property type="molecule type" value="Genomic_DNA"/>
</dbReference>
<feature type="transmembrane region" description="Helical" evidence="1">
    <location>
        <begin position="168"/>
        <end position="190"/>
    </location>
</feature>
<feature type="transmembrane region" description="Helical" evidence="1">
    <location>
        <begin position="49"/>
        <end position="71"/>
    </location>
</feature>
<evidence type="ECO:0000313" key="2">
    <source>
        <dbReference type="EMBL" id="RCK60138.1"/>
    </source>
</evidence>
<accession>A0A367Y2S9</accession>
<evidence type="ECO:0000313" key="3">
    <source>
        <dbReference type="Proteomes" id="UP000253508"/>
    </source>
</evidence>
<sequence>MKTASLPSTVLLLIGILAAGLGGSMFLAVTLESSGVPSVASLEQTVNDVLSPMVILGQIIAGIVGVMSIGAEYSSGSIQPTLIASPRRLPVLGAKTLVVFSIVTVVGLVTAFASWTATYPFYAEHGLEARLDAPGVLVALLGSAAYLGLCAVFGVGIGTLLRSTTIGAVIVFVVTLLGPILASVLPYGLFSRVVRVLMLGNAGDAMSRVRDAPGPFLDIWTGHISAGAGWMIALAWTALALTAGALALMKRDA</sequence>
<gene>
    <name evidence="2" type="ORF">DTO57_08400</name>
</gene>
<dbReference type="Proteomes" id="UP000253508">
    <property type="component" value="Unassembled WGS sequence"/>
</dbReference>
<keyword evidence="3" id="KW-1185">Reference proteome</keyword>
<protein>
    <submittedName>
        <fullName evidence="2">ABC transporter permease</fullName>
    </submittedName>
</protein>
<organism evidence="2 3">
    <name type="scientific">Microbacterium sorbitolivorans</name>
    <dbReference type="NCBI Taxonomy" id="1867410"/>
    <lineage>
        <taxon>Bacteria</taxon>
        <taxon>Bacillati</taxon>
        <taxon>Actinomycetota</taxon>
        <taxon>Actinomycetes</taxon>
        <taxon>Micrococcales</taxon>
        <taxon>Microbacteriaceae</taxon>
        <taxon>Microbacterium</taxon>
    </lineage>
</organism>
<proteinExistence type="predicted"/>
<dbReference type="AlphaFoldDB" id="A0A367Y2S9"/>
<feature type="transmembrane region" description="Helical" evidence="1">
    <location>
        <begin position="135"/>
        <end position="161"/>
    </location>
</feature>